<evidence type="ECO:0000313" key="2">
    <source>
        <dbReference type="EMBL" id="MED6149359.1"/>
    </source>
</evidence>
<organism evidence="2 3">
    <name type="scientific">Stylosanthes scabra</name>
    <dbReference type="NCBI Taxonomy" id="79078"/>
    <lineage>
        <taxon>Eukaryota</taxon>
        <taxon>Viridiplantae</taxon>
        <taxon>Streptophyta</taxon>
        <taxon>Embryophyta</taxon>
        <taxon>Tracheophyta</taxon>
        <taxon>Spermatophyta</taxon>
        <taxon>Magnoliopsida</taxon>
        <taxon>eudicotyledons</taxon>
        <taxon>Gunneridae</taxon>
        <taxon>Pentapetalae</taxon>
        <taxon>rosids</taxon>
        <taxon>fabids</taxon>
        <taxon>Fabales</taxon>
        <taxon>Fabaceae</taxon>
        <taxon>Papilionoideae</taxon>
        <taxon>50 kb inversion clade</taxon>
        <taxon>dalbergioids sensu lato</taxon>
        <taxon>Dalbergieae</taxon>
        <taxon>Pterocarpus clade</taxon>
        <taxon>Stylosanthes</taxon>
    </lineage>
</organism>
<name>A0ABU6TLU6_9FABA</name>
<dbReference type="EMBL" id="JASCZI010091180">
    <property type="protein sequence ID" value="MED6149359.1"/>
    <property type="molecule type" value="Genomic_DNA"/>
</dbReference>
<accession>A0ABU6TLU6</accession>
<feature type="compositionally biased region" description="Low complexity" evidence="1">
    <location>
        <begin position="13"/>
        <end position="24"/>
    </location>
</feature>
<feature type="region of interest" description="Disordered" evidence="1">
    <location>
        <begin position="1"/>
        <end position="29"/>
    </location>
</feature>
<sequence length="143" mass="15753">MLPISYEVDLRRPPQSSPSSSSSSFTGSTAMSRWTPVLEFPMYYQARGIPRLTLESRRDGESYASNFGSLYIDTSSDSNVSIGHVVEYLDVNSQTILPAIPPSPSTDSGDSTSASSDNSLWDLDIIGRILEQNRLSRARREPC</sequence>
<dbReference type="Proteomes" id="UP001341840">
    <property type="component" value="Unassembled WGS sequence"/>
</dbReference>
<comment type="caution">
    <text evidence="2">The sequence shown here is derived from an EMBL/GenBank/DDBJ whole genome shotgun (WGS) entry which is preliminary data.</text>
</comment>
<proteinExistence type="predicted"/>
<evidence type="ECO:0000256" key="1">
    <source>
        <dbReference type="SAM" id="MobiDB-lite"/>
    </source>
</evidence>
<reference evidence="2 3" key="1">
    <citation type="journal article" date="2023" name="Plants (Basel)">
        <title>Bridging the Gap: Combining Genomics and Transcriptomics Approaches to Understand Stylosanthes scabra, an Orphan Legume from the Brazilian Caatinga.</title>
        <authorList>
            <person name="Ferreira-Neto J.R.C."/>
            <person name="da Silva M.D."/>
            <person name="Binneck E."/>
            <person name="de Melo N.F."/>
            <person name="da Silva R.H."/>
            <person name="de Melo A.L.T.M."/>
            <person name="Pandolfi V."/>
            <person name="Bustamante F.O."/>
            <person name="Brasileiro-Vidal A.C."/>
            <person name="Benko-Iseppon A.M."/>
        </authorList>
    </citation>
    <scope>NUCLEOTIDE SEQUENCE [LARGE SCALE GENOMIC DNA]</scope>
    <source>
        <tissue evidence="2">Leaves</tissue>
    </source>
</reference>
<keyword evidence="3" id="KW-1185">Reference proteome</keyword>
<protein>
    <submittedName>
        <fullName evidence="2">Uncharacterized protein</fullName>
    </submittedName>
</protein>
<gene>
    <name evidence="2" type="ORF">PIB30_061555</name>
</gene>
<evidence type="ECO:0000313" key="3">
    <source>
        <dbReference type="Proteomes" id="UP001341840"/>
    </source>
</evidence>